<keyword evidence="1" id="KW-0812">Transmembrane</keyword>
<gene>
    <name evidence="2" type="ORF">NCTC10692_04734</name>
</gene>
<reference evidence="2 3" key="1">
    <citation type="submission" date="2018-06" db="EMBL/GenBank/DDBJ databases">
        <authorList>
            <consortium name="Pathogen Informatics"/>
            <person name="Doyle S."/>
        </authorList>
    </citation>
    <scope>NUCLEOTIDE SEQUENCE [LARGE SCALE GENOMIC DNA]</scope>
    <source>
        <strain evidence="2 3">NCTC10692</strain>
    </source>
</reference>
<organism evidence="2 3">
    <name type="scientific">Ectopseudomonas oleovorans</name>
    <name type="common">Pseudomonas oleovorans</name>
    <dbReference type="NCBI Taxonomy" id="301"/>
    <lineage>
        <taxon>Bacteria</taxon>
        <taxon>Pseudomonadati</taxon>
        <taxon>Pseudomonadota</taxon>
        <taxon>Gammaproteobacteria</taxon>
        <taxon>Pseudomonadales</taxon>
        <taxon>Pseudomonadaceae</taxon>
        <taxon>Ectopseudomonas</taxon>
    </lineage>
</organism>
<evidence type="ECO:0000313" key="2">
    <source>
        <dbReference type="EMBL" id="SUE72578.1"/>
    </source>
</evidence>
<dbReference type="EMBL" id="UGUV01000003">
    <property type="protein sequence ID" value="SUE72578.1"/>
    <property type="molecule type" value="Genomic_DNA"/>
</dbReference>
<dbReference type="InterPro" id="IPR038440">
    <property type="entry name" value="FimV_C_sf"/>
</dbReference>
<name>A0A379PLG2_ECTOL</name>
<dbReference type="Proteomes" id="UP000255303">
    <property type="component" value="Unassembled WGS sequence"/>
</dbReference>
<dbReference type="AlphaFoldDB" id="A0A379PLG2"/>
<dbReference type="Gene3D" id="1.20.58.2200">
    <property type="match status" value="1"/>
</dbReference>
<accession>A0A379PLG2</accession>
<keyword evidence="1" id="KW-0472">Membrane</keyword>
<evidence type="ECO:0000313" key="3">
    <source>
        <dbReference type="Proteomes" id="UP000255303"/>
    </source>
</evidence>
<sequence>MSENAPLSDPEMHTVQRRLRSNHDKVGSYGLLRFPVATQFLGLLCLLLGMAAFFGLWLLTIKNRTKTIEVDAPANIAPQVASGPLRDGVYSLAPSKEQAIEQSTRSTAKGTGPADSGAQQPLCIDQAGLEVAEAVAADDPMAKTHLEIANQFFSMGDFVGAIEMCQLILDNEDASPAQKSSAEQLILECA</sequence>
<protein>
    <submittedName>
        <fullName evidence="2">Uncharacterized protein</fullName>
    </submittedName>
</protein>
<proteinExistence type="predicted"/>
<keyword evidence="1" id="KW-1133">Transmembrane helix</keyword>
<evidence type="ECO:0000256" key="1">
    <source>
        <dbReference type="SAM" id="Phobius"/>
    </source>
</evidence>
<feature type="transmembrane region" description="Helical" evidence="1">
    <location>
        <begin position="40"/>
        <end position="59"/>
    </location>
</feature>